<feature type="transmembrane region" description="Helical" evidence="6">
    <location>
        <begin position="214"/>
        <end position="232"/>
    </location>
</feature>
<dbReference type="CDD" id="cd06580">
    <property type="entry name" value="TM_PBP1_transp_TpRbsC_like"/>
    <property type="match status" value="1"/>
</dbReference>
<keyword evidence="2" id="KW-1003">Cell membrane</keyword>
<evidence type="ECO:0000313" key="8">
    <source>
        <dbReference type="Proteomes" id="UP000199048"/>
    </source>
</evidence>
<feature type="transmembrane region" description="Helical" evidence="6">
    <location>
        <begin position="296"/>
        <end position="321"/>
    </location>
</feature>
<keyword evidence="4 6" id="KW-1133">Transmembrane helix</keyword>
<evidence type="ECO:0000256" key="2">
    <source>
        <dbReference type="ARBA" id="ARBA00022475"/>
    </source>
</evidence>
<evidence type="ECO:0000256" key="1">
    <source>
        <dbReference type="ARBA" id="ARBA00004651"/>
    </source>
</evidence>
<organism evidence="7 8">
    <name type="scientific">Methylobacterium pseudosasicola</name>
    <dbReference type="NCBI Taxonomy" id="582667"/>
    <lineage>
        <taxon>Bacteria</taxon>
        <taxon>Pseudomonadati</taxon>
        <taxon>Pseudomonadota</taxon>
        <taxon>Alphaproteobacteria</taxon>
        <taxon>Hyphomicrobiales</taxon>
        <taxon>Methylobacteriaceae</taxon>
        <taxon>Methylobacterium</taxon>
    </lineage>
</organism>
<dbReference type="InterPro" id="IPR001851">
    <property type="entry name" value="ABC_transp_permease"/>
</dbReference>
<evidence type="ECO:0000256" key="5">
    <source>
        <dbReference type="ARBA" id="ARBA00023136"/>
    </source>
</evidence>
<evidence type="ECO:0000256" key="4">
    <source>
        <dbReference type="ARBA" id="ARBA00022989"/>
    </source>
</evidence>
<feature type="transmembrane region" description="Helical" evidence="6">
    <location>
        <begin position="128"/>
        <end position="149"/>
    </location>
</feature>
<name>A0A1I4PZ22_9HYPH</name>
<keyword evidence="3 6" id="KW-0812">Transmembrane</keyword>
<protein>
    <submittedName>
        <fullName evidence="7">Nucleoside ABC transporter membrane protein</fullName>
    </submittedName>
</protein>
<proteinExistence type="predicted"/>
<feature type="transmembrane region" description="Helical" evidence="6">
    <location>
        <begin position="102"/>
        <end position="122"/>
    </location>
</feature>
<reference evidence="8" key="1">
    <citation type="submission" date="2016-10" db="EMBL/GenBank/DDBJ databases">
        <authorList>
            <person name="Varghese N."/>
            <person name="Submissions S."/>
        </authorList>
    </citation>
    <scope>NUCLEOTIDE SEQUENCE [LARGE SCALE GENOMIC DNA]</scope>
    <source>
        <strain evidence="8">BL36</strain>
    </source>
</reference>
<feature type="transmembrane region" description="Helical" evidence="6">
    <location>
        <begin position="161"/>
        <end position="182"/>
    </location>
</feature>
<dbReference type="PANTHER" id="PTHR47089:SF1">
    <property type="entry name" value="GUANOSINE ABC TRANSPORTER PERMEASE PROTEIN NUPP"/>
    <property type="match status" value="1"/>
</dbReference>
<dbReference type="Proteomes" id="UP000199048">
    <property type="component" value="Unassembled WGS sequence"/>
</dbReference>
<keyword evidence="8" id="KW-1185">Reference proteome</keyword>
<comment type="subcellular location">
    <subcellularLocation>
        <location evidence="1">Cell membrane</location>
        <topology evidence="1">Multi-pass membrane protein</topology>
    </subcellularLocation>
</comment>
<dbReference type="Pfam" id="PF02653">
    <property type="entry name" value="BPD_transp_2"/>
    <property type="match status" value="1"/>
</dbReference>
<evidence type="ECO:0000313" key="7">
    <source>
        <dbReference type="EMBL" id="SFM33004.1"/>
    </source>
</evidence>
<dbReference type="AlphaFoldDB" id="A0A1I4PZ22"/>
<dbReference type="RefSeq" id="WP_092044146.1">
    <property type="nucleotide sequence ID" value="NZ_FOTK01000027.1"/>
</dbReference>
<sequence length="385" mass="39387">MVADTAPSSLTVAPSRSSAFLRIRAWLARRSEAVAIPVGAAALGFLLFGLFLAALGKSPLQLVDIVWRGGFGSSFALGNSLQRAAPLLFAALCVALPARLGLVVIGGEGAIVLGGLAAAAAAQPLAALPALLAVPLMACAAALVGAVWIGSVGWLQAYRGVNATISSLLLSYIALALANHLIEGPLRDPTSLNKPSTLPVDDAFMLGPMPVIGVHWGLGCGVIACLIAYGLMDRTTLGFAARIAGGNVRAAQIQGLPVGRLIVGFTALGGAFAALAGFFEVVAVQGTANGTLAAGYGYTGILVAFLARQNPIAIVPVAFLLGGIEASSGLIQRRMQLPDATVLVLEGLLFLIVLMSETLYGRFKLFNPHLWAEKRAPVPSAAVPA</sequence>
<dbReference type="EMBL" id="FOTK01000027">
    <property type="protein sequence ID" value="SFM33004.1"/>
    <property type="molecule type" value="Genomic_DNA"/>
</dbReference>
<dbReference type="STRING" id="582667.SAMN05192568_102743"/>
<dbReference type="PANTHER" id="PTHR47089">
    <property type="entry name" value="ABC TRANSPORTER, PERMEASE PROTEIN"/>
    <property type="match status" value="1"/>
</dbReference>
<dbReference type="OrthoDB" id="9809785at2"/>
<feature type="transmembrane region" description="Helical" evidence="6">
    <location>
        <begin position="261"/>
        <end position="284"/>
    </location>
</feature>
<evidence type="ECO:0000256" key="6">
    <source>
        <dbReference type="SAM" id="Phobius"/>
    </source>
</evidence>
<gene>
    <name evidence="7" type="ORF">SAMN05192568_102743</name>
</gene>
<keyword evidence="5 6" id="KW-0472">Membrane</keyword>
<evidence type="ECO:0000256" key="3">
    <source>
        <dbReference type="ARBA" id="ARBA00022692"/>
    </source>
</evidence>
<feature type="transmembrane region" description="Helical" evidence="6">
    <location>
        <begin position="33"/>
        <end position="55"/>
    </location>
</feature>
<feature type="transmembrane region" description="Helical" evidence="6">
    <location>
        <begin position="75"/>
        <end position="95"/>
    </location>
</feature>
<dbReference type="GO" id="GO:0022857">
    <property type="term" value="F:transmembrane transporter activity"/>
    <property type="evidence" value="ECO:0007669"/>
    <property type="project" value="InterPro"/>
</dbReference>
<feature type="transmembrane region" description="Helical" evidence="6">
    <location>
        <begin position="342"/>
        <end position="361"/>
    </location>
</feature>
<accession>A0A1I4PZ22</accession>
<dbReference type="GO" id="GO:0005886">
    <property type="term" value="C:plasma membrane"/>
    <property type="evidence" value="ECO:0007669"/>
    <property type="project" value="UniProtKB-SubCell"/>
</dbReference>